<dbReference type="Proteomes" id="UP000430670">
    <property type="component" value="Unassembled WGS sequence"/>
</dbReference>
<feature type="domain" description="Hemerythrin-like" evidence="4">
    <location>
        <begin position="16"/>
        <end position="125"/>
    </location>
</feature>
<protein>
    <submittedName>
        <fullName evidence="5">Bacteriohemerythrin</fullName>
    </submittedName>
</protein>
<evidence type="ECO:0000259" key="4">
    <source>
        <dbReference type="Pfam" id="PF01814"/>
    </source>
</evidence>
<keyword evidence="6" id="KW-1185">Reference proteome</keyword>
<reference evidence="5 6" key="1">
    <citation type="submission" date="2019-11" db="EMBL/GenBank/DDBJ databases">
        <title>Whole-genome sequence of a the green, strictly anaerobic photosynthetic bacterium Heliobacillus mobilis DSM 6151.</title>
        <authorList>
            <person name="Kyndt J.A."/>
            <person name="Meyer T.E."/>
        </authorList>
    </citation>
    <scope>NUCLEOTIDE SEQUENCE [LARGE SCALE GENOMIC DNA]</scope>
    <source>
        <strain evidence="5 6">DSM 6151</strain>
    </source>
</reference>
<dbReference type="AlphaFoldDB" id="A0A6I3SK27"/>
<dbReference type="Gene3D" id="1.20.120.50">
    <property type="entry name" value="Hemerythrin-like"/>
    <property type="match status" value="1"/>
</dbReference>
<comment type="caution">
    <text evidence="5">The sequence shown here is derived from an EMBL/GenBank/DDBJ whole genome shotgun (WGS) entry which is preliminary data.</text>
</comment>
<evidence type="ECO:0000256" key="3">
    <source>
        <dbReference type="ARBA" id="ARBA00023004"/>
    </source>
</evidence>
<evidence type="ECO:0000256" key="2">
    <source>
        <dbReference type="ARBA" id="ARBA00022723"/>
    </source>
</evidence>
<evidence type="ECO:0000256" key="1">
    <source>
        <dbReference type="ARBA" id="ARBA00010587"/>
    </source>
</evidence>
<name>A0A6I3SK27_HELMO</name>
<keyword evidence="2" id="KW-0479">Metal-binding</keyword>
<sequence>MALIQWEEKYSVNVIELDKEHKRLLEMLNELHSAMKLGKSRELVEKLVNEAVDYCDKHLDHEEDLMKRCNYSGLSEHLKQHEIFRQKVTGFKLSLKKNNYTLSVGLISFFKDWFINHICTEDKKYSTNINNCKYS</sequence>
<dbReference type="NCBIfam" id="NF033749">
    <property type="entry name" value="bact_hemeryth"/>
    <property type="match status" value="1"/>
</dbReference>
<evidence type="ECO:0000313" key="6">
    <source>
        <dbReference type="Proteomes" id="UP000430670"/>
    </source>
</evidence>
<dbReference type="CDD" id="cd12107">
    <property type="entry name" value="Hemerythrin"/>
    <property type="match status" value="1"/>
</dbReference>
<dbReference type="InterPro" id="IPR035938">
    <property type="entry name" value="Hemerythrin-like_sf"/>
</dbReference>
<dbReference type="NCBIfam" id="TIGR02481">
    <property type="entry name" value="hemeryth_dom"/>
    <property type="match status" value="1"/>
</dbReference>
<dbReference type="Pfam" id="PF01814">
    <property type="entry name" value="Hemerythrin"/>
    <property type="match status" value="1"/>
</dbReference>
<dbReference type="EMBL" id="WNKU01000009">
    <property type="protein sequence ID" value="MTV49271.1"/>
    <property type="molecule type" value="Genomic_DNA"/>
</dbReference>
<comment type="similarity">
    <text evidence="1">Belongs to the hemerythrin family.</text>
</comment>
<dbReference type="RefSeq" id="WP_155476362.1">
    <property type="nucleotide sequence ID" value="NZ_WNKU01000009.1"/>
</dbReference>
<gene>
    <name evidence="5" type="ORF">GJ688_09800</name>
</gene>
<proteinExistence type="inferred from homology"/>
<dbReference type="InterPro" id="IPR050669">
    <property type="entry name" value="Hemerythrin"/>
</dbReference>
<dbReference type="OrthoDB" id="9797092at2"/>
<organism evidence="5 6">
    <name type="scientific">Heliobacterium mobile</name>
    <name type="common">Heliobacillus mobilis</name>
    <dbReference type="NCBI Taxonomy" id="28064"/>
    <lineage>
        <taxon>Bacteria</taxon>
        <taxon>Bacillati</taxon>
        <taxon>Bacillota</taxon>
        <taxon>Clostridia</taxon>
        <taxon>Eubacteriales</taxon>
        <taxon>Heliobacteriaceae</taxon>
        <taxon>Heliobacterium</taxon>
    </lineage>
</organism>
<keyword evidence="3" id="KW-0408">Iron</keyword>
<dbReference type="GO" id="GO:0046872">
    <property type="term" value="F:metal ion binding"/>
    <property type="evidence" value="ECO:0007669"/>
    <property type="project" value="UniProtKB-KW"/>
</dbReference>
<evidence type="ECO:0000313" key="5">
    <source>
        <dbReference type="EMBL" id="MTV49271.1"/>
    </source>
</evidence>
<accession>A0A6I3SK27</accession>
<dbReference type="PANTHER" id="PTHR37164">
    <property type="entry name" value="BACTERIOHEMERYTHRIN"/>
    <property type="match status" value="1"/>
</dbReference>
<dbReference type="InterPro" id="IPR012312">
    <property type="entry name" value="Hemerythrin-like"/>
</dbReference>
<dbReference type="SUPFAM" id="SSF47188">
    <property type="entry name" value="Hemerythrin-like"/>
    <property type="match status" value="1"/>
</dbReference>
<dbReference type="PANTHER" id="PTHR37164:SF1">
    <property type="entry name" value="BACTERIOHEMERYTHRIN"/>
    <property type="match status" value="1"/>
</dbReference>
<dbReference type="InterPro" id="IPR012827">
    <property type="entry name" value="Hemerythrin_metal-bd"/>
</dbReference>